<dbReference type="RefSeq" id="WP_139250809.1">
    <property type="nucleotide sequence ID" value="NZ_FQZA01000004.1"/>
</dbReference>
<dbReference type="STRING" id="313368.SAMN04488012_10471"/>
<evidence type="ECO:0000313" key="1">
    <source>
        <dbReference type="EMBL" id="SHJ01070.1"/>
    </source>
</evidence>
<reference evidence="1 2" key="1">
    <citation type="submission" date="2016-11" db="EMBL/GenBank/DDBJ databases">
        <authorList>
            <person name="Jaros S."/>
            <person name="Januszkiewicz K."/>
            <person name="Wedrychowicz H."/>
        </authorList>
    </citation>
    <scope>NUCLEOTIDE SEQUENCE [LARGE SCALE GENOMIC DNA]</scope>
    <source>
        <strain evidence="1 2">DSM 26892</strain>
    </source>
</reference>
<evidence type="ECO:0008006" key="3">
    <source>
        <dbReference type="Google" id="ProtNLM"/>
    </source>
</evidence>
<dbReference type="AlphaFoldDB" id="A0A1M6FTS6"/>
<proteinExistence type="predicted"/>
<name>A0A1M6FTS6_9RHOB</name>
<protein>
    <recommendedName>
        <fullName evidence="3">Mono-oxygenase ydhR</fullName>
    </recommendedName>
</protein>
<dbReference type="EMBL" id="FQZA01000004">
    <property type="protein sequence ID" value="SHJ01070.1"/>
    <property type="molecule type" value="Genomic_DNA"/>
</dbReference>
<keyword evidence="2" id="KW-1185">Reference proteome</keyword>
<dbReference type="Proteomes" id="UP000184040">
    <property type="component" value="Unassembled WGS sequence"/>
</dbReference>
<sequence length="82" mass="9135">MHALIRFDTTDADAFLDAYASASERRDQAGLTQLQLWREQGTSAVWGLYDVADREKVAEWLSSETGLRNTLSGTEAHYLGTV</sequence>
<gene>
    <name evidence="1" type="ORF">SAMN04488012_10471</name>
</gene>
<accession>A0A1M6FTS6</accession>
<evidence type="ECO:0000313" key="2">
    <source>
        <dbReference type="Proteomes" id="UP000184040"/>
    </source>
</evidence>
<organism evidence="1 2">
    <name type="scientific">Palleronia salina</name>
    <dbReference type="NCBI Taxonomy" id="313368"/>
    <lineage>
        <taxon>Bacteria</taxon>
        <taxon>Pseudomonadati</taxon>
        <taxon>Pseudomonadota</taxon>
        <taxon>Alphaproteobacteria</taxon>
        <taxon>Rhodobacterales</taxon>
        <taxon>Roseobacteraceae</taxon>
        <taxon>Palleronia</taxon>
    </lineage>
</organism>